<evidence type="ECO:0000256" key="2">
    <source>
        <dbReference type="ARBA" id="ARBA00003215"/>
    </source>
</evidence>
<proteinExistence type="inferred from homology"/>
<evidence type="ECO:0000256" key="3">
    <source>
        <dbReference type="ARBA" id="ARBA00007353"/>
    </source>
</evidence>
<gene>
    <name evidence="12" type="ORF">SAMN05660297_00087</name>
</gene>
<name>A0A1H9Y974_9FIRM</name>
<comment type="function">
    <text evidence="2">Purine nucleoside enzyme that catalyzes the phosphorolysis of adenosine and inosine nucleosides, yielding D-ribose 1-phosphate and the respective free bases, adenine and hypoxanthine. Also catalyzes the phosphorolysis of S-methyl-5'-thioadenosine into adenine and S-methyl-5-thio-alpha-D-ribose 1-phosphate. Also has adenosine deaminase activity.</text>
</comment>
<dbReference type="STRING" id="426128.SAMN05660297_00087"/>
<evidence type="ECO:0000256" key="10">
    <source>
        <dbReference type="ARBA" id="ARBA00049893"/>
    </source>
</evidence>
<keyword evidence="13" id="KW-1185">Reference proteome</keyword>
<dbReference type="GO" id="GO:0016787">
    <property type="term" value="F:hydrolase activity"/>
    <property type="evidence" value="ECO:0007669"/>
    <property type="project" value="UniProtKB-KW"/>
</dbReference>
<dbReference type="Proteomes" id="UP000199568">
    <property type="component" value="Unassembled WGS sequence"/>
</dbReference>
<dbReference type="GO" id="GO:0017061">
    <property type="term" value="F:S-methyl-5-thioadenosine phosphorylase activity"/>
    <property type="evidence" value="ECO:0007669"/>
    <property type="project" value="UniProtKB-EC"/>
</dbReference>
<keyword evidence="6" id="KW-0378">Hydrolase</keyword>
<evidence type="ECO:0000256" key="1">
    <source>
        <dbReference type="ARBA" id="ARBA00000553"/>
    </source>
</evidence>
<dbReference type="AlphaFoldDB" id="A0A1H9Y974"/>
<sequence>MTFKIIENKGISVVKTSELEETQVVHHGFSTRIGGISTGVFNTLNIGFRTKDSRENVLTNLKKFCDAIDVQYHDLVLADQVHQDKIIIVTEKDKGKGILYTKDYAGVDGLITNVPGVPLMTFHADCVPLLFLDTVNKVIAATHAGWKGTMLKIGQKTVLKMMKEFQSEPKNILAAIGPSIGKCCYEVSEEVVERFNTNFTELSTIAFPVKKDKYMLDLWEANRIALKEIGVLERNIISGQICTACNTDLFYSHRKEKGITGRMAAVIALA</sequence>
<evidence type="ECO:0000256" key="11">
    <source>
        <dbReference type="RuleBase" id="RU361274"/>
    </source>
</evidence>
<dbReference type="PANTHER" id="PTHR30616:SF2">
    <property type="entry name" value="PURINE NUCLEOSIDE PHOSPHORYLASE LACC1"/>
    <property type="match status" value="1"/>
</dbReference>
<dbReference type="CDD" id="cd16833">
    <property type="entry name" value="YfiH"/>
    <property type="match status" value="1"/>
</dbReference>
<comment type="catalytic activity">
    <reaction evidence="9">
        <text>adenosine + phosphate = alpha-D-ribose 1-phosphate + adenine</text>
        <dbReference type="Rhea" id="RHEA:27642"/>
        <dbReference type="ChEBI" id="CHEBI:16335"/>
        <dbReference type="ChEBI" id="CHEBI:16708"/>
        <dbReference type="ChEBI" id="CHEBI:43474"/>
        <dbReference type="ChEBI" id="CHEBI:57720"/>
        <dbReference type="EC" id="2.4.2.1"/>
    </reaction>
    <physiologicalReaction direction="left-to-right" evidence="9">
        <dbReference type="Rhea" id="RHEA:27643"/>
    </physiologicalReaction>
</comment>
<keyword evidence="7" id="KW-0862">Zinc</keyword>
<evidence type="ECO:0000256" key="9">
    <source>
        <dbReference type="ARBA" id="ARBA00048968"/>
    </source>
</evidence>
<evidence type="ECO:0000256" key="4">
    <source>
        <dbReference type="ARBA" id="ARBA00022679"/>
    </source>
</evidence>
<evidence type="ECO:0000313" key="12">
    <source>
        <dbReference type="EMBL" id="SES64938.1"/>
    </source>
</evidence>
<keyword evidence="5" id="KW-0479">Metal-binding</keyword>
<dbReference type="SUPFAM" id="SSF64438">
    <property type="entry name" value="CNF1/YfiH-like putative cysteine hydrolases"/>
    <property type="match status" value="1"/>
</dbReference>
<accession>A0A1H9Y974</accession>
<dbReference type="Pfam" id="PF02578">
    <property type="entry name" value="Cu-oxidase_4"/>
    <property type="match status" value="1"/>
</dbReference>
<dbReference type="InterPro" id="IPR003730">
    <property type="entry name" value="Cu_polyphenol_OxRdtase"/>
</dbReference>
<dbReference type="GO" id="GO:0005507">
    <property type="term" value="F:copper ion binding"/>
    <property type="evidence" value="ECO:0007669"/>
    <property type="project" value="TreeGrafter"/>
</dbReference>
<evidence type="ECO:0000256" key="6">
    <source>
        <dbReference type="ARBA" id="ARBA00022801"/>
    </source>
</evidence>
<comment type="similarity">
    <text evidence="3 11">Belongs to the purine nucleoside phosphorylase YfiH/LACC1 family.</text>
</comment>
<evidence type="ECO:0000313" key="13">
    <source>
        <dbReference type="Proteomes" id="UP000199568"/>
    </source>
</evidence>
<evidence type="ECO:0000256" key="5">
    <source>
        <dbReference type="ARBA" id="ARBA00022723"/>
    </source>
</evidence>
<evidence type="ECO:0000256" key="7">
    <source>
        <dbReference type="ARBA" id="ARBA00022833"/>
    </source>
</evidence>
<comment type="catalytic activity">
    <reaction evidence="10">
        <text>S-methyl-5'-thioadenosine + phosphate = 5-(methylsulfanyl)-alpha-D-ribose 1-phosphate + adenine</text>
        <dbReference type="Rhea" id="RHEA:11852"/>
        <dbReference type="ChEBI" id="CHEBI:16708"/>
        <dbReference type="ChEBI" id="CHEBI:17509"/>
        <dbReference type="ChEBI" id="CHEBI:43474"/>
        <dbReference type="ChEBI" id="CHEBI:58533"/>
        <dbReference type="EC" id="2.4.2.28"/>
    </reaction>
    <physiologicalReaction direction="left-to-right" evidence="10">
        <dbReference type="Rhea" id="RHEA:11853"/>
    </physiologicalReaction>
</comment>
<protein>
    <recommendedName>
        <fullName evidence="11">Purine nucleoside phosphorylase</fullName>
    </recommendedName>
</protein>
<dbReference type="NCBIfam" id="TIGR00726">
    <property type="entry name" value="peptidoglycan editing factor PgeF"/>
    <property type="match status" value="1"/>
</dbReference>
<dbReference type="PANTHER" id="PTHR30616">
    <property type="entry name" value="UNCHARACTERIZED PROTEIN YFIH"/>
    <property type="match status" value="1"/>
</dbReference>
<dbReference type="InterPro" id="IPR038371">
    <property type="entry name" value="Cu_polyphenol_OxRdtase_sf"/>
</dbReference>
<comment type="catalytic activity">
    <reaction evidence="1">
        <text>inosine + phosphate = alpha-D-ribose 1-phosphate + hypoxanthine</text>
        <dbReference type="Rhea" id="RHEA:27646"/>
        <dbReference type="ChEBI" id="CHEBI:17368"/>
        <dbReference type="ChEBI" id="CHEBI:17596"/>
        <dbReference type="ChEBI" id="CHEBI:43474"/>
        <dbReference type="ChEBI" id="CHEBI:57720"/>
        <dbReference type="EC" id="2.4.2.1"/>
    </reaction>
    <physiologicalReaction direction="left-to-right" evidence="1">
        <dbReference type="Rhea" id="RHEA:27647"/>
    </physiologicalReaction>
</comment>
<keyword evidence="4" id="KW-0808">Transferase</keyword>
<comment type="catalytic activity">
    <reaction evidence="8">
        <text>adenosine + H2O + H(+) = inosine + NH4(+)</text>
        <dbReference type="Rhea" id="RHEA:24408"/>
        <dbReference type="ChEBI" id="CHEBI:15377"/>
        <dbReference type="ChEBI" id="CHEBI:15378"/>
        <dbReference type="ChEBI" id="CHEBI:16335"/>
        <dbReference type="ChEBI" id="CHEBI:17596"/>
        <dbReference type="ChEBI" id="CHEBI:28938"/>
        <dbReference type="EC" id="3.5.4.4"/>
    </reaction>
    <physiologicalReaction direction="left-to-right" evidence="8">
        <dbReference type="Rhea" id="RHEA:24409"/>
    </physiologicalReaction>
</comment>
<dbReference type="InterPro" id="IPR011324">
    <property type="entry name" value="Cytotoxic_necrot_fac-like_cat"/>
</dbReference>
<evidence type="ECO:0000256" key="8">
    <source>
        <dbReference type="ARBA" id="ARBA00047989"/>
    </source>
</evidence>
<dbReference type="Gene3D" id="3.60.140.10">
    <property type="entry name" value="CNF1/YfiH-like putative cysteine hydrolases"/>
    <property type="match status" value="1"/>
</dbReference>
<dbReference type="EMBL" id="FOHU01000001">
    <property type="protein sequence ID" value="SES64938.1"/>
    <property type="molecule type" value="Genomic_DNA"/>
</dbReference>
<organism evidence="12 13">
    <name type="scientific">Natronincola peptidivorans</name>
    <dbReference type="NCBI Taxonomy" id="426128"/>
    <lineage>
        <taxon>Bacteria</taxon>
        <taxon>Bacillati</taxon>
        <taxon>Bacillota</taxon>
        <taxon>Clostridia</taxon>
        <taxon>Peptostreptococcales</taxon>
        <taxon>Natronincolaceae</taxon>
        <taxon>Natronincola</taxon>
    </lineage>
</organism>
<reference evidence="12 13" key="1">
    <citation type="submission" date="2016-10" db="EMBL/GenBank/DDBJ databases">
        <authorList>
            <person name="de Groot N.N."/>
        </authorList>
    </citation>
    <scope>NUCLEOTIDE SEQUENCE [LARGE SCALE GENOMIC DNA]</scope>
    <source>
        <strain evidence="12 13">DSM 18979</strain>
    </source>
</reference>
<dbReference type="RefSeq" id="WP_208976087.1">
    <property type="nucleotide sequence ID" value="NZ_FOHU01000001.1"/>
</dbReference>